<protein>
    <submittedName>
        <fullName evidence="1">Uncharacterized protein</fullName>
    </submittedName>
</protein>
<dbReference type="SUPFAM" id="SSF51126">
    <property type="entry name" value="Pectin lyase-like"/>
    <property type="match status" value="1"/>
</dbReference>
<dbReference type="Gene3D" id="2.160.20.10">
    <property type="entry name" value="Single-stranded right-handed beta-helix, Pectin lyase-like"/>
    <property type="match status" value="1"/>
</dbReference>
<dbReference type="InterPro" id="IPR011050">
    <property type="entry name" value="Pectin_lyase_fold/virulence"/>
</dbReference>
<proteinExistence type="predicted"/>
<dbReference type="Proteomes" id="UP001178507">
    <property type="component" value="Unassembled WGS sequence"/>
</dbReference>
<gene>
    <name evidence="1" type="ORF">EVOR1521_LOCUS16961</name>
</gene>
<comment type="caution">
    <text evidence="1">The sequence shown here is derived from an EMBL/GenBank/DDBJ whole genome shotgun (WGS) entry which is preliminary data.</text>
</comment>
<evidence type="ECO:0000313" key="1">
    <source>
        <dbReference type="EMBL" id="CAJ1391697.1"/>
    </source>
</evidence>
<evidence type="ECO:0000313" key="2">
    <source>
        <dbReference type="Proteomes" id="UP001178507"/>
    </source>
</evidence>
<name>A0AA36IRT8_9DINO</name>
<reference evidence="1" key="1">
    <citation type="submission" date="2023-08" db="EMBL/GenBank/DDBJ databases">
        <authorList>
            <person name="Chen Y."/>
            <person name="Shah S."/>
            <person name="Dougan E. K."/>
            <person name="Thang M."/>
            <person name="Chan C."/>
        </authorList>
    </citation>
    <scope>NUCLEOTIDE SEQUENCE</scope>
</reference>
<dbReference type="AlphaFoldDB" id="A0AA36IRT8"/>
<organism evidence="1 2">
    <name type="scientific">Effrenium voratum</name>
    <dbReference type="NCBI Taxonomy" id="2562239"/>
    <lineage>
        <taxon>Eukaryota</taxon>
        <taxon>Sar</taxon>
        <taxon>Alveolata</taxon>
        <taxon>Dinophyceae</taxon>
        <taxon>Suessiales</taxon>
        <taxon>Symbiodiniaceae</taxon>
        <taxon>Effrenium</taxon>
    </lineage>
</organism>
<keyword evidence="2" id="KW-1185">Reference proteome</keyword>
<dbReference type="InterPro" id="IPR012334">
    <property type="entry name" value="Pectin_lyas_fold"/>
</dbReference>
<dbReference type="EMBL" id="CAUJNA010002223">
    <property type="protein sequence ID" value="CAJ1391697.1"/>
    <property type="molecule type" value="Genomic_DNA"/>
</dbReference>
<accession>A0AA36IRT8</accession>
<sequence>MTGTALTPEQVWLGKPVVDGHMPKPDEIIRILNIIVNGIEGVQGGLVAFDTKANMDADLAHDAGTLALVYNDATIANRTFYRKVGASGLGSWASIPTLANKFIPLTNAGAGTGDAIQLTSELALPANAYGGKFLAEITDANTGAVTISINGETPKPLVTNTGTALAQDYLEVGMAIEFVDDGASYRLTSDVASAAIQAGAEAALASFNEKYIGAYADNTAATAAAGGSPITGALYWNTTDSAMKAWDGAWQNLGAIIADGSVTTAKIADEAVTLAKLDMALYRAVGLATVAEVIADTQLDYTNTNAGDRIRTDQGRFEAVASGDADPDLTTAGGLKINVLRFGNTVDVTQYGTANDRSADDTVKIQRALDSGASIVTTDGNHRVDGTITMPEGVSFVGKRHSGMYFPGGPGSAIQGAMLYKDNSSAAGSTLVMSSASGFSGIDIHHNRDGGGNDGIVRFGDETVSCWNAEFKNARITGKVMRDQTGVNTCLGIHFPAGNTAGVGGDNGNGDIQKYGNNISDYMISDIDQGIVLGVNCNANTFNNGRIRNIIQGKGIQFAGGSHPDQACLENKFTGLICWNIGSLADGAAAVFTLGAYADLNRIDSFSTECNGTFIVISAQADNNVLIGTPNEAQNNAWVDNSGTNTLIDTQGVTT</sequence>